<dbReference type="KEGG" id="anp:FK178_14355"/>
<keyword evidence="3" id="KW-1185">Reference proteome</keyword>
<keyword evidence="1" id="KW-1133">Transmembrane helix</keyword>
<feature type="transmembrane region" description="Helical" evidence="1">
    <location>
        <begin position="150"/>
        <end position="172"/>
    </location>
</feature>
<feature type="transmembrane region" description="Helical" evidence="1">
    <location>
        <begin position="179"/>
        <end position="202"/>
    </location>
</feature>
<feature type="transmembrane region" description="Helical" evidence="1">
    <location>
        <begin position="86"/>
        <end position="106"/>
    </location>
</feature>
<dbReference type="PANTHER" id="PTHR20992">
    <property type="entry name" value="AT15442P-RELATED"/>
    <property type="match status" value="1"/>
</dbReference>
<dbReference type="Pfam" id="PF04087">
    <property type="entry name" value="DUF389"/>
    <property type="match status" value="1"/>
</dbReference>
<name>A0A5B8YM79_9FLAO</name>
<feature type="transmembrane region" description="Helical" evidence="1">
    <location>
        <begin position="118"/>
        <end position="138"/>
    </location>
</feature>
<dbReference type="PANTHER" id="PTHR20992:SF9">
    <property type="entry name" value="AT15442P-RELATED"/>
    <property type="match status" value="1"/>
</dbReference>
<keyword evidence="1" id="KW-0812">Transmembrane</keyword>
<sequence>MENQDNLGSNPPAKESELDFSKARGIWTGIREFVSELLNIQDDTDRETTVESIKKDISFKGHNAWILVFSIFVASIGLNVSSAAVVIGAMLISPLMGPIVGVGLSVAINDVDTLKKSFVNLGVMVGLSVLTAFIYFWISPVKEQTPELIARTYPTILDVLVAIFGGLALIVAKTKRGTIASVIFGVAIATALMPPLCTVGYGLAIGNWAFALGALYLFSINAVFIALSTFVVSKLLGFPLVKYANSKRRKRTAQLASTIAIIVIIPSVILFVNLLRKQVFETRANEFLTQVVQYSGAEKLRSSQDYQTREIEVFLIGAQVPEATIVTWQSQMQEIEVLKDAKLIVRQGASQAGDMATLSSQVRTGILEDLYVKNQEVIENKDARIELLERELLKFRRGDFSFVNLSREIKANYENVENLSFATMISTNFEKIDTIPTFTITWKNNVPARVKRADAEKMQKWLNLRLQLDTLNVRSLN</sequence>
<keyword evidence="1" id="KW-0472">Membrane</keyword>
<dbReference type="InterPro" id="IPR005240">
    <property type="entry name" value="DUF389"/>
</dbReference>
<protein>
    <submittedName>
        <fullName evidence="2">DUF389 domain-containing protein</fullName>
    </submittedName>
</protein>
<reference evidence="2 3" key="1">
    <citation type="submission" date="2019-08" db="EMBL/GenBank/DDBJ databases">
        <title>Antarcticibacterium arcticum sp. nov., a bacterium isolated from marine sediment of the Canadian Beaufort Sea.</title>
        <authorList>
            <person name="Lee Y.M."/>
            <person name="Baek K."/>
            <person name="Lee D.-H."/>
            <person name="Shin S.C."/>
            <person name="Jin Y.K."/>
            <person name="Park Y."/>
        </authorList>
    </citation>
    <scope>NUCLEOTIDE SEQUENCE [LARGE SCALE GENOMIC DNA]</scope>
    <source>
        <strain evidence="2 3">PAMC 28998</strain>
    </source>
</reference>
<evidence type="ECO:0000313" key="3">
    <source>
        <dbReference type="Proteomes" id="UP000321954"/>
    </source>
</evidence>
<accession>A0A5B8YM79</accession>
<evidence type="ECO:0000256" key="1">
    <source>
        <dbReference type="SAM" id="Phobius"/>
    </source>
</evidence>
<feature type="transmembrane region" description="Helical" evidence="1">
    <location>
        <begin position="253"/>
        <end position="275"/>
    </location>
</feature>
<feature type="transmembrane region" description="Helical" evidence="1">
    <location>
        <begin position="208"/>
        <end position="232"/>
    </location>
</feature>
<dbReference type="OrthoDB" id="9790659at2"/>
<organism evidence="2 3">
    <name type="scientific">Antarcticibacterium arcticum</name>
    <dbReference type="NCBI Taxonomy" id="2585771"/>
    <lineage>
        <taxon>Bacteria</taxon>
        <taxon>Pseudomonadati</taxon>
        <taxon>Bacteroidota</taxon>
        <taxon>Flavobacteriia</taxon>
        <taxon>Flavobacteriales</taxon>
        <taxon>Flavobacteriaceae</taxon>
        <taxon>Antarcticibacterium</taxon>
    </lineage>
</organism>
<dbReference type="Proteomes" id="UP000321954">
    <property type="component" value="Chromosome"/>
</dbReference>
<gene>
    <name evidence="2" type="ORF">FK178_14355</name>
</gene>
<feature type="transmembrane region" description="Helical" evidence="1">
    <location>
        <begin position="64"/>
        <end position="80"/>
    </location>
</feature>
<dbReference type="EMBL" id="CP042476">
    <property type="protein sequence ID" value="QED38825.1"/>
    <property type="molecule type" value="Genomic_DNA"/>
</dbReference>
<evidence type="ECO:0000313" key="2">
    <source>
        <dbReference type="EMBL" id="QED38825.1"/>
    </source>
</evidence>
<dbReference type="RefSeq" id="WP_146836767.1">
    <property type="nucleotide sequence ID" value="NZ_CP042476.1"/>
</dbReference>
<dbReference type="AlphaFoldDB" id="A0A5B8YM79"/>
<proteinExistence type="predicted"/>